<comment type="caution">
    <text evidence="1">The sequence shown here is derived from an EMBL/GenBank/DDBJ whole genome shotgun (WGS) entry which is preliminary data.</text>
</comment>
<evidence type="ECO:0000313" key="1">
    <source>
        <dbReference type="EMBL" id="RVU15828.1"/>
    </source>
</evidence>
<dbReference type="RefSeq" id="WP_127731928.1">
    <property type="nucleotide sequence ID" value="NZ_SACP01000019.1"/>
</dbReference>
<dbReference type="OrthoDB" id="1492287at2"/>
<proteinExistence type="predicted"/>
<dbReference type="Proteomes" id="UP000286997">
    <property type="component" value="Unassembled WGS sequence"/>
</dbReference>
<reference evidence="1 2" key="1">
    <citation type="submission" date="2019-01" db="EMBL/GenBank/DDBJ databases">
        <authorList>
            <person name="Chen W.-M."/>
        </authorList>
    </citation>
    <scope>NUCLEOTIDE SEQUENCE [LARGE SCALE GENOMIC DNA]</scope>
    <source>
        <strain evidence="1 2">TER-1</strain>
    </source>
</reference>
<sequence length="309" mass="32083">MAPASPAAGSPAAAPAPLRALLVELNDLKRVRSAGRRGSIAERLFLQGWSALVGGADPEDLALDITATALAAARLGDIDAAFLAAAGLSPDEAVGVLQAGFDDVAGNIDPGLARRLRDRLASRGERPAGPVPGFAAMQAEQPRAGVTCPGRPRIVLEPPENHAEHCLMVAVYGVVLSPFYGADPGTVFVAAMAHHLHNALMPDAGFTGEMLLGPHLDAVIARTAAMALAELEPGLRATVESARRILPDDATAEGRAFHAADVVDRVLQIAQHLRAASLTMDTVLGEMALVHDGPVKGFHDRVLAAMHLP</sequence>
<evidence type="ECO:0008006" key="3">
    <source>
        <dbReference type="Google" id="ProtNLM"/>
    </source>
</evidence>
<dbReference type="EMBL" id="SACP01000019">
    <property type="protein sequence ID" value="RVU15828.1"/>
    <property type="molecule type" value="Genomic_DNA"/>
</dbReference>
<dbReference type="Gene3D" id="1.10.3210.10">
    <property type="entry name" value="Hypothetical protein af1432"/>
    <property type="match status" value="1"/>
</dbReference>
<organism evidence="1 2">
    <name type="scientific">Methylobacterium oryzihabitans</name>
    <dbReference type="NCBI Taxonomy" id="2499852"/>
    <lineage>
        <taxon>Bacteria</taxon>
        <taxon>Pseudomonadati</taxon>
        <taxon>Pseudomonadota</taxon>
        <taxon>Alphaproteobacteria</taxon>
        <taxon>Hyphomicrobiales</taxon>
        <taxon>Methylobacteriaceae</taxon>
        <taxon>Methylobacterium</taxon>
    </lineage>
</organism>
<accession>A0A3S2VS08</accession>
<dbReference type="AlphaFoldDB" id="A0A3S2VS08"/>
<name>A0A3S2VS08_9HYPH</name>
<evidence type="ECO:0000313" key="2">
    <source>
        <dbReference type="Proteomes" id="UP000286997"/>
    </source>
</evidence>
<gene>
    <name evidence="1" type="ORF">EOE48_18715</name>
</gene>
<keyword evidence="2" id="KW-1185">Reference proteome</keyword>
<protein>
    <recommendedName>
        <fullName evidence="3">HD domain-containing protein</fullName>
    </recommendedName>
</protein>
<dbReference type="SUPFAM" id="SSF109604">
    <property type="entry name" value="HD-domain/PDEase-like"/>
    <property type="match status" value="1"/>
</dbReference>